<name>A0A9D4IPS5_DREPO</name>
<evidence type="ECO:0000313" key="1">
    <source>
        <dbReference type="EMBL" id="KAH3780607.1"/>
    </source>
</evidence>
<gene>
    <name evidence="1" type="ORF">DPMN_158425</name>
</gene>
<proteinExistence type="predicted"/>
<dbReference type="EMBL" id="JAIWYP010000008">
    <property type="protein sequence ID" value="KAH3780607.1"/>
    <property type="molecule type" value="Genomic_DNA"/>
</dbReference>
<reference evidence="1" key="2">
    <citation type="submission" date="2020-11" db="EMBL/GenBank/DDBJ databases">
        <authorList>
            <person name="McCartney M.A."/>
            <person name="Auch B."/>
            <person name="Kono T."/>
            <person name="Mallez S."/>
            <person name="Becker A."/>
            <person name="Gohl D.M."/>
            <person name="Silverstein K.A.T."/>
            <person name="Koren S."/>
            <person name="Bechman K.B."/>
            <person name="Herman A."/>
            <person name="Abrahante J.E."/>
            <person name="Garbe J."/>
        </authorList>
    </citation>
    <scope>NUCLEOTIDE SEQUENCE</scope>
    <source>
        <strain evidence="1">Duluth1</strain>
        <tissue evidence="1">Whole animal</tissue>
    </source>
</reference>
<keyword evidence="2" id="KW-1185">Reference proteome</keyword>
<protein>
    <submittedName>
        <fullName evidence="1">Uncharacterized protein</fullName>
    </submittedName>
</protein>
<dbReference type="AlphaFoldDB" id="A0A9D4IPS5"/>
<reference evidence="1" key="1">
    <citation type="journal article" date="2019" name="bioRxiv">
        <title>The Genome of the Zebra Mussel, Dreissena polymorpha: A Resource for Invasive Species Research.</title>
        <authorList>
            <person name="McCartney M.A."/>
            <person name="Auch B."/>
            <person name="Kono T."/>
            <person name="Mallez S."/>
            <person name="Zhang Y."/>
            <person name="Obille A."/>
            <person name="Becker A."/>
            <person name="Abrahante J.E."/>
            <person name="Garbe J."/>
            <person name="Badalamenti J.P."/>
            <person name="Herman A."/>
            <person name="Mangelson H."/>
            <person name="Liachko I."/>
            <person name="Sullivan S."/>
            <person name="Sone E.D."/>
            <person name="Koren S."/>
            <person name="Silverstein K.A.T."/>
            <person name="Beckman K.B."/>
            <person name="Gohl D.M."/>
        </authorList>
    </citation>
    <scope>NUCLEOTIDE SEQUENCE</scope>
    <source>
        <strain evidence="1">Duluth1</strain>
        <tissue evidence="1">Whole animal</tissue>
    </source>
</reference>
<comment type="caution">
    <text evidence="1">The sequence shown here is derived from an EMBL/GenBank/DDBJ whole genome shotgun (WGS) entry which is preliminary data.</text>
</comment>
<evidence type="ECO:0000313" key="2">
    <source>
        <dbReference type="Proteomes" id="UP000828390"/>
    </source>
</evidence>
<accession>A0A9D4IPS5</accession>
<organism evidence="1 2">
    <name type="scientific">Dreissena polymorpha</name>
    <name type="common">Zebra mussel</name>
    <name type="synonym">Mytilus polymorpha</name>
    <dbReference type="NCBI Taxonomy" id="45954"/>
    <lineage>
        <taxon>Eukaryota</taxon>
        <taxon>Metazoa</taxon>
        <taxon>Spiralia</taxon>
        <taxon>Lophotrochozoa</taxon>
        <taxon>Mollusca</taxon>
        <taxon>Bivalvia</taxon>
        <taxon>Autobranchia</taxon>
        <taxon>Heteroconchia</taxon>
        <taxon>Euheterodonta</taxon>
        <taxon>Imparidentia</taxon>
        <taxon>Neoheterodontei</taxon>
        <taxon>Myida</taxon>
        <taxon>Dreissenoidea</taxon>
        <taxon>Dreissenidae</taxon>
        <taxon>Dreissena</taxon>
    </lineage>
</organism>
<sequence length="55" mass="6429">MYWPPSRDVKFLQEMREAVHSLHIRHPNSTIWFAGDVNLPEQRLEKPSPQTTSAV</sequence>
<dbReference type="Proteomes" id="UP000828390">
    <property type="component" value="Unassembled WGS sequence"/>
</dbReference>